<evidence type="ECO:0000313" key="1">
    <source>
        <dbReference type="EMBL" id="VDO05523.1"/>
    </source>
</evidence>
<evidence type="ECO:0000313" key="2">
    <source>
        <dbReference type="Proteomes" id="UP000278807"/>
    </source>
</evidence>
<dbReference type="EMBL" id="UZAE01012522">
    <property type="protein sequence ID" value="VDO05523.1"/>
    <property type="molecule type" value="Genomic_DNA"/>
</dbReference>
<organism evidence="3">
    <name type="scientific">Rodentolepis nana</name>
    <name type="common">Dwarf tapeworm</name>
    <name type="synonym">Hymenolepis nana</name>
    <dbReference type="NCBI Taxonomy" id="102285"/>
    <lineage>
        <taxon>Eukaryota</taxon>
        <taxon>Metazoa</taxon>
        <taxon>Spiralia</taxon>
        <taxon>Lophotrochozoa</taxon>
        <taxon>Platyhelminthes</taxon>
        <taxon>Cestoda</taxon>
        <taxon>Eucestoda</taxon>
        <taxon>Cyclophyllidea</taxon>
        <taxon>Hymenolepididae</taxon>
        <taxon>Rodentolepis</taxon>
    </lineage>
</organism>
<reference evidence="3" key="1">
    <citation type="submission" date="2017-02" db="UniProtKB">
        <authorList>
            <consortium name="WormBaseParasite"/>
        </authorList>
    </citation>
    <scope>IDENTIFICATION</scope>
</reference>
<evidence type="ECO:0000313" key="3">
    <source>
        <dbReference type="WBParaSite" id="HNAJ_0000918301-mRNA-1"/>
    </source>
</evidence>
<keyword evidence="2" id="KW-1185">Reference proteome</keyword>
<reference evidence="1 2" key="2">
    <citation type="submission" date="2018-11" db="EMBL/GenBank/DDBJ databases">
        <authorList>
            <consortium name="Pathogen Informatics"/>
        </authorList>
    </citation>
    <scope>NUCLEOTIDE SEQUENCE [LARGE SCALE GENOMIC DNA]</scope>
</reference>
<gene>
    <name evidence="1" type="ORF">HNAJ_LOCUS9179</name>
</gene>
<dbReference type="WBParaSite" id="HNAJ_0000918301-mRNA-1">
    <property type="protein sequence ID" value="HNAJ_0000918301-mRNA-1"/>
    <property type="gene ID" value="HNAJ_0000918301"/>
</dbReference>
<dbReference type="AlphaFoldDB" id="A0A0R3TP21"/>
<sequence>MPHEEDETKRYNFRSEGDEEWDGLNRNYWRVYSIFADWDETEECRVRGATTHTHSYLSLSLSRQHVSICRPRFYECVVIHAAFPSTISPPPLPVRRVSFFSPPFRSYPFRLSAFPYLYS</sequence>
<accession>A0A0R3TP21</accession>
<protein>
    <submittedName>
        <fullName evidence="1 3">Uncharacterized protein</fullName>
    </submittedName>
</protein>
<dbReference type="Proteomes" id="UP000278807">
    <property type="component" value="Unassembled WGS sequence"/>
</dbReference>
<name>A0A0R3TP21_RODNA</name>
<proteinExistence type="predicted"/>